<protein>
    <submittedName>
        <fullName evidence="3">Arsenate reductase ArsC</fullName>
    </submittedName>
</protein>
<dbReference type="Gene3D" id="3.40.50.2300">
    <property type="match status" value="1"/>
</dbReference>
<dbReference type="InterPro" id="IPR048716">
    <property type="entry name" value="Phosphatase-like_N"/>
</dbReference>
<dbReference type="InterPro" id="IPR036196">
    <property type="entry name" value="Ptyr_pPase_sf"/>
</dbReference>
<dbReference type="AlphaFoldDB" id="A0A5C8Z545"/>
<dbReference type="SMART" id="SM00226">
    <property type="entry name" value="LMWPc"/>
    <property type="match status" value="1"/>
</dbReference>
<gene>
    <name evidence="3" type="ORF">FMM08_19930</name>
</gene>
<feature type="domain" description="Phosphotyrosine protein phosphatase I" evidence="2">
    <location>
        <begin position="91"/>
        <end position="228"/>
    </location>
</feature>
<name>A0A5C8Z545_9ACTN</name>
<evidence type="ECO:0000313" key="3">
    <source>
        <dbReference type="EMBL" id="TXR52464.1"/>
    </source>
</evidence>
<dbReference type="PANTHER" id="PTHR43428">
    <property type="entry name" value="ARSENATE REDUCTASE"/>
    <property type="match status" value="1"/>
</dbReference>
<dbReference type="SUPFAM" id="SSF52788">
    <property type="entry name" value="Phosphotyrosine protein phosphatases I"/>
    <property type="match status" value="1"/>
</dbReference>
<dbReference type="NCBIfam" id="NF046112">
    <property type="entry name" value="MSMEG_6209_Nter"/>
    <property type="match status" value="1"/>
</dbReference>
<dbReference type="Proteomes" id="UP000321234">
    <property type="component" value="Unassembled WGS sequence"/>
</dbReference>
<comment type="caution">
    <text evidence="3">The sequence shown here is derived from an EMBL/GenBank/DDBJ whole genome shotgun (WGS) entry which is preliminary data.</text>
</comment>
<dbReference type="RefSeq" id="WP_139713879.1">
    <property type="nucleotide sequence ID" value="NZ_VKAC01000014.1"/>
</dbReference>
<proteinExistence type="predicted"/>
<dbReference type="Gene3D" id="1.10.8.1060">
    <property type="entry name" value="Corynebacterium glutamicum thioredoxin-dependent arsenate reductase, N-terminal domain"/>
    <property type="match status" value="1"/>
</dbReference>
<dbReference type="OrthoDB" id="9799372at2"/>
<keyword evidence="1" id="KW-0059">Arsenical resistance</keyword>
<dbReference type="Pfam" id="PF01451">
    <property type="entry name" value="LMWPc"/>
    <property type="match status" value="1"/>
</dbReference>
<evidence type="ECO:0000313" key="4">
    <source>
        <dbReference type="Proteomes" id="UP000321234"/>
    </source>
</evidence>
<organism evidence="3 4">
    <name type="scientific">Quadrisphaera setariae</name>
    <dbReference type="NCBI Taxonomy" id="2593304"/>
    <lineage>
        <taxon>Bacteria</taxon>
        <taxon>Bacillati</taxon>
        <taxon>Actinomycetota</taxon>
        <taxon>Actinomycetes</taxon>
        <taxon>Kineosporiales</taxon>
        <taxon>Kineosporiaceae</taxon>
        <taxon>Quadrisphaera</taxon>
    </lineage>
</organism>
<dbReference type="EMBL" id="VKAC01000014">
    <property type="protein sequence ID" value="TXR52464.1"/>
    <property type="molecule type" value="Genomic_DNA"/>
</dbReference>
<keyword evidence="4" id="KW-1185">Reference proteome</keyword>
<reference evidence="3 4" key="1">
    <citation type="submission" date="2019-07" db="EMBL/GenBank/DDBJ databases">
        <title>Quadrisphaera sp. strain DD2A genome sequencing and assembly.</title>
        <authorList>
            <person name="Kim I."/>
        </authorList>
    </citation>
    <scope>NUCLEOTIDE SEQUENCE [LARGE SCALE GENOMIC DNA]</scope>
    <source>
        <strain evidence="3 4">DD2A</strain>
    </source>
</reference>
<evidence type="ECO:0000259" key="2">
    <source>
        <dbReference type="SMART" id="SM00226"/>
    </source>
</evidence>
<dbReference type="PANTHER" id="PTHR43428:SF1">
    <property type="entry name" value="ARSENATE REDUCTASE"/>
    <property type="match status" value="1"/>
</dbReference>
<dbReference type="Pfam" id="PF21234">
    <property type="entry name" value="Phosphatase-like_N"/>
    <property type="match status" value="1"/>
</dbReference>
<dbReference type="InterPro" id="IPR023485">
    <property type="entry name" value="Ptyr_pPase"/>
</dbReference>
<accession>A0A5C8Z545</accession>
<dbReference type="CDD" id="cd16345">
    <property type="entry name" value="LMWP_ArsC"/>
    <property type="match status" value="1"/>
</dbReference>
<dbReference type="GO" id="GO:0046685">
    <property type="term" value="P:response to arsenic-containing substance"/>
    <property type="evidence" value="ECO:0007669"/>
    <property type="project" value="UniProtKB-KW"/>
</dbReference>
<evidence type="ECO:0000256" key="1">
    <source>
        <dbReference type="ARBA" id="ARBA00022849"/>
    </source>
</evidence>
<sequence length="235" mass="24630">MSTDQATVPVSTATGLIDPRAVLDRHVDDLTTRFAGVVSRETIERIVFESYTALGRTAKVKTHVPVLACRFATERLTALAQAKGTWAKDVPEVLFVCVQNAGRSQIAAAYLAHLAKGRVHVRSAGSLPAAQVDPVVLQALAEVGLGPAAGAGAASTDPEELAFPKPLTDDVVQAADVVITMGCGDACPIYPGKRYLDWDVADPAGQGLAVVRAIRDAIARRVSALVEEIAPTAAR</sequence>